<proteinExistence type="predicted"/>
<keyword evidence="1" id="KW-0547">Nucleotide-binding</keyword>
<evidence type="ECO:0000256" key="2">
    <source>
        <dbReference type="ARBA" id="ARBA00022801"/>
    </source>
</evidence>
<organism evidence="5 6">
    <name type="scientific">Candidatus Thermochlorobacter aerophilus</name>
    <dbReference type="NCBI Taxonomy" id="1868324"/>
    <lineage>
        <taxon>Bacteria</taxon>
        <taxon>Pseudomonadati</taxon>
        <taxon>Chlorobiota</taxon>
        <taxon>Chlorobiia</taxon>
        <taxon>Chlorobiales</taxon>
        <taxon>Candidatus Thermochlorobacteriaceae</taxon>
        <taxon>Candidatus Thermochlorobacter</taxon>
    </lineage>
</organism>
<evidence type="ECO:0000256" key="1">
    <source>
        <dbReference type="ARBA" id="ARBA00022741"/>
    </source>
</evidence>
<dbReference type="GO" id="GO:0005524">
    <property type="term" value="F:ATP binding"/>
    <property type="evidence" value="ECO:0007669"/>
    <property type="project" value="UniProtKB-KW"/>
</dbReference>
<sequence>MKIYPFGDAALVIEFGKETSPEIRQRIRAVMAQLQASPFRGFIEAIPALTKLTVLYDLQQTTYPEAEMHVSKLLKMSSAAKPHAGRTIEIPVCYAEAFAPDLKALAAYLKLSVQDVIDLHTQPLYEVAMIGFVPAFPYLVGLSEKLYAPRHAAPRLAVPAGSVGVAGKQTGIYPFETPGGWQLIGRTPIKLFRPDAEPPSVLQSGDRVKFYPISEREFAEYAQRVP</sequence>
<dbReference type="Gene3D" id="3.30.1360.40">
    <property type="match status" value="1"/>
</dbReference>
<dbReference type="PANTHER" id="PTHR34698:SF2">
    <property type="entry name" value="5-OXOPROLINASE SUBUNIT B"/>
    <property type="match status" value="1"/>
</dbReference>
<dbReference type="PANTHER" id="PTHR34698">
    <property type="entry name" value="5-OXOPROLINASE SUBUNIT B"/>
    <property type="match status" value="1"/>
</dbReference>
<dbReference type="SUPFAM" id="SSF160467">
    <property type="entry name" value="PH0987 N-terminal domain-like"/>
    <property type="match status" value="1"/>
</dbReference>
<dbReference type="EMBL" id="PHFL01000065">
    <property type="protein sequence ID" value="RFM23482.1"/>
    <property type="molecule type" value="Genomic_DNA"/>
</dbReference>
<dbReference type="InterPro" id="IPR029000">
    <property type="entry name" value="Cyclophilin-like_dom_sf"/>
</dbReference>
<protein>
    <submittedName>
        <fullName evidence="5">5-oxoprolinase subunit PxpB</fullName>
        <ecNumber evidence="5">3.5.2.9</ecNumber>
    </submittedName>
</protein>
<dbReference type="InterPro" id="IPR010016">
    <property type="entry name" value="PxpB"/>
</dbReference>
<evidence type="ECO:0000259" key="4">
    <source>
        <dbReference type="SMART" id="SM00796"/>
    </source>
</evidence>
<dbReference type="Pfam" id="PF02682">
    <property type="entry name" value="CT_C_D"/>
    <property type="match status" value="1"/>
</dbReference>
<gene>
    <name evidence="5" type="primary">pxpB</name>
    <name evidence="5" type="ORF">D0433_11170</name>
</gene>
<reference evidence="5 6" key="1">
    <citation type="journal article" date="2011" name="ISME J.">
        <title>Community ecology of hot spring cyanobacterial mats: predominant populations and their functional potential.</title>
        <authorList>
            <person name="Klatt C.G."/>
            <person name="Wood J.M."/>
            <person name="Rusch D.B."/>
            <person name="Bateson M.M."/>
            <person name="Hamamura N."/>
            <person name="Heidelberg J.F."/>
            <person name="Grossman A.R."/>
            <person name="Bhaya D."/>
            <person name="Cohan F.M."/>
            <person name="Kuhl M."/>
            <person name="Bryant D.A."/>
            <person name="Ward D.M."/>
        </authorList>
    </citation>
    <scope>NUCLEOTIDE SEQUENCE [LARGE SCALE GENOMIC DNA]</scope>
    <source>
        <strain evidence="5">OS</strain>
    </source>
</reference>
<feature type="domain" description="Carboxyltransferase" evidence="4">
    <location>
        <begin position="1"/>
        <end position="202"/>
    </location>
</feature>
<dbReference type="SMART" id="SM00796">
    <property type="entry name" value="AHS1"/>
    <property type="match status" value="1"/>
</dbReference>
<evidence type="ECO:0000256" key="3">
    <source>
        <dbReference type="ARBA" id="ARBA00022840"/>
    </source>
</evidence>
<accession>A0A395LY78</accession>
<dbReference type="EC" id="3.5.2.9" evidence="5"/>
<dbReference type="GO" id="GO:0017168">
    <property type="term" value="F:5-oxoprolinase (ATP-hydrolyzing) activity"/>
    <property type="evidence" value="ECO:0007669"/>
    <property type="project" value="UniProtKB-EC"/>
</dbReference>
<evidence type="ECO:0000313" key="6">
    <source>
        <dbReference type="Proteomes" id="UP000266389"/>
    </source>
</evidence>
<name>A0A395LY78_9BACT</name>
<evidence type="ECO:0000313" key="5">
    <source>
        <dbReference type="EMBL" id="RFM23482.1"/>
    </source>
</evidence>
<comment type="caution">
    <text evidence="5">The sequence shown here is derived from an EMBL/GenBank/DDBJ whole genome shotgun (WGS) entry which is preliminary data.</text>
</comment>
<dbReference type="NCBIfam" id="TIGR00370">
    <property type="entry name" value="5-oxoprolinase subunit PxpB"/>
    <property type="match status" value="1"/>
</dbReference>
<dbReference type="InterPro" id="IPR003833">
    <property type="entry name" value="CT_C_D"/>
</dbReference>
<dbReference type="Gene3D" id="2.40.100.10">
    <property type="entry name" value="Cyclophilin-like"/>
    <property type="match status" value="1"/>
</dbReference>
<keyword evidence="2 5" id="KW-0378">Hydrolase</keyword>
<dbReference type="Proteomes" id="UP000266389">
    <property type="component" value="Unassembled WGS sequence"/>
</dbReference>
<dbReference type="AlphaFoldDB" id="A0A395LY78"/>
<keyword evidence="3" id="KW-0067">ATP-binding</keyword>
<dbReference type="SUPFAM" id="SSF50891">
    <property type="entry name" value="Cyclophilin-like"/>
    <property type="match status" value="1"/>
</dbReference>